<dbReference type="EMBL" id="UYWX01005912">
    <property type="protein sequence ID" value="VDM26034.1"/>
    <property type="molecule type" value="Genomic_DNA"/>
</dbReference>
<dbReference type="WBParaSite" id="TTAC_0000501301-mRNA-1">
    <property type="protein sequence ID" value="TTAC_0000501301-mRNA-1"/>
    <property type="gene ID" value="TTAC_0000501301"/>
</dbReference>
<reference evidence="3" key="1">
    <citation type="submission" date="2017-02" db="UniProtKB">
        <authorList>
            <consortium name="WormBaseParasite"/>
        </authorList>
    </citation>
    <scope>IDENTIFICATION</scope>
</reference>
<evidence type="ECO:0000313" key="3">
    <source>
        <dbReference type="WBParaSite" id="TTAC_0000501301-mRNA-1"/>
    </source>
</evidence>
<dbReference type="STRING" id="6205.A0A0R3WW73"/>
<dbReference type="AlphaFoldDB" id="A0A0R3WW73"/>
<evidence type="ECO:0000313" key="2">
    <source>
        <dbReference type="Proteomes" id="UP000274429"/>
    </source>
</evidence>
<name>A0A0R3WW73_HYDTA</name>
<protein>
    <submittedName>
        <fullName evidence="1 3">Uncharacterized protein</fullName>
    </submittedName>
</protein>
<evidence type="ECO:0000313" key="1">
    <source>
        <dbReference type="EMBL" id="VDM26034.1"/>
    </source>
</evidence>
<dbReference type="Proteomes" id="UP000274429">
    <property type="component" value="Unassembled WGS sequence"/>
</dbReference>
<gene>
    <name evidence="1" type="ORF">TTAC_LOCUS4998</name>
</gene>
<reference evidence="1 2" key="2">
    <citation type="submission" date="2018-11" db="EMBL/GenBank/DDBJ databases">
        <authorList>
            <consortium name="Pathogen Informatics"/>
        </authorList>
    </citation>
    <scope>NUCLEOTIDE SEQUENCE [LARGE SCALE GENOMIC DNA]</scope>
</reference>
<dbReference type="Gene3D" id="1.25.10.10">
    <property type="entry name" value="Leucine-rich Repeat Variant"/>
    <property type="match status" value="1"/>
</dbReference>
<proteinExistence type="predicted"/>
<accession>A0A0R3WW73</accession>
<sequence>MVHNVRLEEIIEGICVAMHMLSREPGTRLHLSRFRSRKSGSCIVIADSTAYTVQSHLKRS</sequence>
<dbReference type="InterPro" id="IPR011989">
    <property type="entry name" value="ARM-like"/>
</dbReference>
<organism evidence="3">
    <name type="scientific">Hydatigena taeniaeformis</name>
    <name type="common">Feline tapeworm</name>
    <name type="synonym">Taenia taeniaeformis</name>
    <dbReference type="NCBI Taxonomy" id="6205"/>
    <lineage>
        <taxon>Eukaryota</taxon>
        <taxon>Metazoa</taxon>
        <taxon>Spiralia</taxon>
        <taxon>Lophotrochozoa</taxon>
        <taxon>Platyhelminthes</taxon>
        <taxon>Cestoda</taxon>
        <taxon>Eucestoda</taxon>
        <taxon>Cyclophyllidea</taxon>
        <taxon>Taeniidae</taxon>
        <taxon>Hydatigera</taxon>
    </lineage>
</organism>
<keyword evidence="2" id="KW-1185">Reference proteome</keyword>